<dbReference type="CDD" id="cd05403">
    <property type="entry name" value="NT_KNTase_like"/>
    <property type="match status" value="1"/>
</dbReference>
<dbReference type="Pfam" id="PF18765">
    <property type="entry name" value="Polbeta"/>
    <property type="match status" value="1"/>
</dbReference>
<name>W8TCW7_PEPAC</name>
<dbReference type="Gene3D" id="3.30.460.10">
    <property type="entry name" value="Beta Polymerase, domain 2"/>
    <property type="match status" value="1"/>
</dbReference>
<dbReference type="InterPro" id="IPR041633">
    <property type="entry name" value="Polbeta"/>
</dbReference>
<dbReference type="eggNOG" id="COG1669">
    <property type="taxonomic scope" value="Bacteria"/>
</dbReference>
<dbReference type="InterPro" id="IPR043519">
    <property type="entry name" value="NT_sf"/>
</dbReference>
<dbReference type="RefSeq" id="WP_242842476.1">
    <property type="nucleotide sequence ID" value="NZ_CP007452.1"/>
</dbReference>
<feature type="domain" description="Polymerase beta nucleotidyltransferase" evidence="1">
    <location>
        <begin position="31"/>
        <end position="121"/>
    </location>
</feature>
<sequence>MKIVILRHENKKSVDQTKGCGCLYLSLEYKKKIIEFLIEKLHPEFIYIFGSYARGEAREDSDIDLAVYVGEYIGSYELFVLGNELSFDLGKDVQIIDLKSASAVFAAQIVGNGQVLYCRDDFVRANYEIRIFKDYAKLNEERKVILDAIERDGKVYE</sequence>
<proteinExistence type="predicted"/>
<dbReference type="Proteomes" id="UP000019591">
    <property type="component" value="Chromosome"/>
</dbReference>
<dbReference type="EMBL" id="CP007452">
    <property type="protein sequence ID" value="AHM55638.1"/>
    <property type="molecule type" value="Genomic_DNA"/>
</dbReference>
<protein>
    <recommendedName>
        <fullName evidence="1">Polymerase beta nucleotidyltransferase domain-containing protein</fullName>
    </recommendedName>
</protein>
<evidence type="ECO:0000259" key="1">
    <source>
        <dbReference type="Pfam" id="PF18765"/>
    </source>
</evidence>
<dbReference type="KEGG" id="eac:EAL2_c03350"/>
<dbReference type="PANTHER" id="PTHR43852:SF3">
    <property type="entry name" value="NUCLEOTIDYLTRANSFERASE"/>
    <property type="match status" value="1"/>
</dbReference>
<evidence type="ECO:0000313" key="2">
    <source>
        <dbReference type="EMBL" id="AHM55638.1"/>
    </source>
</evidence>
<dbReference type="NCBIfam" id="NF047752">
    <property type="entry name" value="MntA_antitoxin"/>
    <property type="match status" value="1"/>
</dbReference>
<evidence type="ECO:0000313" key="3">
    <source>
        <dbReference type="Proteomes" id="UP000019591"/>
    </source>
</evidence>
<reference evidence="2 3" key="1">
    <citation type="journal article" date="2014" name="Genome Announc.">
        <title>Complete Genome Sequence of Amino Acid-Utilizing Eubacterium acidaminophilum al-2 (DSM 3953).</title>
        <authorList>
            <person name="Poehlein A."/>
            <person name="Andreesen J.R."/>
            <person name="Daniel R."/>
        </authorList>
    </citation>
    <scope>NUCLEOTIDE SEQUENCE [LARGE SCALE GENOMIC DNA]</scope>
    <source>
        <strain evidence="2 3">DSM 3953</strain>
    </source>
</reference>
<gene>
    <name evidence="2" type="ORF">EAL2_c03350</name>
</gene>
<keyword evidence="3" id="KW-1185">Reference proteome</keyword>
<dbReference type="AlphaFoldDB" id="W8TCW7"/>
<organism evidence="2 3">
    <name type="scientific">Peptoclostridium acidaminophilum DSM 3953</name>
    <dbReference type="NCBI Taxonomy" id="1286171"/>
    <lineage>
        <taxon>Bacteria</taxon>
        <taxon>Bacillati</taxon>
        <taxon>Bacillota</taxon>
        <taxon>Clostridia</taxon>
        <taxon>Peptostreptococcales</taxon>
        <taxon>Peptoclostridiaceae</taxon>
        <taxon>Peptoclostridium</taxon>
    </lineage>
</organism>
<dbReference type="SUPFAM" id="SSF81301">
    <property type="entry name" value="Nucleotidyltransferase"/>
    <property type="match status" value="1"/>
</dbReference>
<dbReference type="STRING" id="1286171.EAL2_c03350"/>
<dbReference type="PATRIC" id="fig|1286171.3.peg.275"/>
<dbReference type="HOGENOM" id="CLU_130257_1_0_9"/>
<dbReference type="PANTHER" id="PTHR43852">
    <property type="entry name" value="NUCLEOTIDYLTRANSFERASE"/>
    <property type="match status" value="1"/>
</dbReference>
<accession>W8TCW7</accession>
<dbReference type="InterPro" id="IPR052930">
    <property type="entry name" value="TA_antitoxin_MntA"/>
</dbReference>